<sequence length="94" mass="10503">MLVNFLRFEIRNFSRHPNTGLSLANSLVPISKRTSIAWHLSIQHSLNSPKFSLPKSDNLVTTSSSCKDKSCAWPRTPPRPFGNLSTLSITIHLS</sequence>
<organism evidence="1 2">
    <name type="scientific">Aquilegia coerulea</name>
    <name type="common">Rocky mountain columbine</name>
    <dbReference type="NCBI Taxonomy" id="218851"/>
    <lineage>
        <taxon>Eukaryota</taxon>
        <taxon>Viridiplantae</taxon>
        <taxon>Streptophyta</taxon>
        <taxon>Embryophyta</taxon>
        <taxon>Tracheophyta</taxon>
        <taxon>Spermatophyta</taxon>
        <taxon>Magnoliopsida</taxon>
        <taxon>Ranunculales</taxon>
        <taxon>Ranunculaceae</taxon>
        <taxon>Thalictroideae</taxon>
        <taxon>Aquilegia</taxon>
    </lineage>
</organism>
<keyword evidence="2" id="KW-1185">Reference proteome</keyword>
<proteinExistence type="predicted"/>
<dbReference type="AlphaFoldDB" id="A0A2G5CYL3"/>
<gene>
    <name evidence="1" type="ORF">AQUCO_03400310v1</name>
</gene>
<dbReference type="EMBL" id="KZ305051">
    <property type="protein sequence ID" value="PIA36320.1"/>
    <property type="molecule type" value="Genomic_DNA"/>
</dbReference>
<protein>
    <submittedName>
        <fullName evidence="1">Uncharacterized protein</fullName>
    </submittedName>
</protein>
<dbReference type="InParanoid" id="A0A2G5CYL3"/>
<dbReference type="Proteomes" id="UP000230069">
    <property type="component" value="Unassembled WGS sequence"/>
</dbReference>
<evidence type="ECO:0000313" key="1">
    <source>
        <dbReference type="EMBL" id="PIA36320.1"/>
    </source>
</evidence>
<reference evidence="1 2" key="1">
    <citation type="submission" date="2017-09" db="EMBL/GenBank/DDBJ databases">
        <title>WGS assembly of Aquilegia coerulea Goldsmith.</title>
        <authorList>
            <person name="Hodges S."/>
            <person name="Kramer E."/>
            <person name="Nordborg M."/>
            <person name="Tomkins J."/>
            <person name="Borevitz J."/>
            <person name="Derieg N."/>
            <person name="Yan J."/>
            <person name="Mihaltcheva S."/>
            <person name="Hayes R.D."/>
            <person name="Rokhsar D."/>
        </authorList>
    </citation>
    <scope>NUCLEOTIDE SEQUENCE [LARGE SCALE GENOMIC DNA]</scope>
    <source>
        <strain evidence="2">cv. Goldsmith</strain>
    </source>
</reference>
<name>A0A2G5CYL3_AQUCA</name>
<evidence type="ECO:0000313" key="2">
    <source>
        <dbReference type="Proteomes" id="UP000230069"/>
    </source>
</evidence>
<accession>A0A2G5CYL3</accession>